<sequence>MLVPRVEPQSYLFISLSKILLLFQSGQLQDSNHKEGWFQGNVYADLFDPYYITKRTECPRYHHQILEKNKENWPK</sequence>
<accession>A0A0A1NDZ3</accession>
<protein>
    <submittedName>
        <fullName evidence="1">Uncharacterized protein</fullName>
    </submittedName>
</protein>
<dbReference type="Proteomes" id="UP000242381">
    <property type="component" value="Unassembled WGS sequence"/>
</dbReference>
<evidence type="ECO:0000313" key="1">
    <source>
        <dbReference type="EMBL" id="ORE14944.1"/>
    </source>
</evidence>
<evidence type="ECO:0000313" key="2">
    <source>
        <dbReference type="Proteomes" id="UP000242381"/>
    </source>
</evidence>
<proteinExistence type="predicted"/>
<organism evidence="1 2">
    <name type="scientific">Rhizopus microsporus</name>
    <dbReference type="NCBI Taxonomy" id="58291"/>
    <lineage>
        <taxon>Eukaryota</taxon>
        <taxon>Fungi</taxon>
        <taxon>Fungi incertae sedis</taxon>
        <taxon>Mucoromycota</taxon>
        <taxon>Mucoromycotina</taxon>
        <taxon>Mucoromycetes</taxon>
        <taxon>Mucorales</taxon>
        <taxon>Mucorineae</taxon>
        <taxon>Rhizopodaceae</taxon>
        <taxon>Rhizopus</taxon>
    </lineage>
</organism>
<dbReference type="AlphaFoldDB" id="A0A0A1NDZ3"/>
<reference evidence="1 2" key="1">
    <citation type="journal article" date="2016" name="Proc. Natl. Acad. Sci. U.S.A.">
        <title>Lipid metabolic changes in an early divergent fungus govern the establishment of a mutualistic symbiosis with endobacteria.</title>
        <authorList>
            <person name="Lastovetsky O.A."/>
            <person name="Gaspar M.L."/>
            <person name="Mondo S.J."/>
            <person name="LaButti K.M."/>
            <person name="Sandor L."/>
            <person name="Grigoriev I.V."/>
            <person name="Henry S.A."/>
            <person name="Pawlowska T.E."/>
        </authorList>
    </citation>
    <scope>NUCLEOTIDE SEQUENCE [LARGE SCALE GENOMIC DNA]</scope>
    <source>
        <strain evidence="1 2">ATCC 11559</strain>
    </source>
</reference>
<gene>
    <name evidence="1" type="ORF">BCV71DRAFT_274698</name>
</gene>
<dbReference type="EMBL" id="KV921446">
    <property type="protein sequence ID" value="ORE14944.1"/>
    <property type="molecule type" value="Genomic_DNA"/>
</dbReference>
<name>A0A0A1NDZ3_RHIZD</name>